<reference evidence="3" key="2">
    <citation type="submission" date="2015-01" db="EMBL/GenBank/DDBJ databases">
        <title>Evolutionary Origins and Diversification of the Mycorrhizal Mutualists.</title>
        <authorList>
            <consortium name="DOE Joint Genome Institute"/>
            <consortium name="Mycorrhizal Genomics Consortium"/>
            <person name="Kohler A."/>
            <person name="Kuo A."/>
            <person name="Nagy L.G."/>
            <person name="Floudas D."/>
            <person name="Copeland A."/>
            <person name="Barry K.W."/>
            <person name="Cichocki N."/>
            <person name="Veneault-Fourrey C."/>
            <person name="LaButti K."/>
            <person name="Lindquist E.A."/>
            <person name="Lipzen A."/>
            <person name="Lundell T."/>
            <person name="Morin E."/>
            <person name="Murat C."/>
            <person name="Riley R."/>
            <person name="Ohm R."/>
            <person name="Sun H."/>
            <person name="Tunlid A."/>
            <person name="Henrissat B."/>
            <person name="Grigoriev I.V."/>
            <person name="Hibbett D.S."/>
            <person name="Martin F."/>
        </authorList>
    </citation>
    <scope>NUCLEOTIDE SEQUENCE [LARGE SCALE GENOMIC DNA]</scope>
    <source>
        <strain evidence="3">Foug A</strain>
    </source>
</reference>
<proteinExistence type="predicted"/>
<feature type="region of interest" description="Disordered" evidence="1">
    <location>
        <begin position="221"/>
        <end position="254"/>
    </location>
</feature>
<evidence type="ECO:0000313" key="3">
    <source>
        <dbReference type="Proteomes" id="UP000053989"/>
    </source>
</evidence>
<feature type="compositionally biased region" description="Polar residues" evidence="1">
    <location>
        <begin position="221"/>
        <end position="235"/>
    </location>
</feature>
<dbReference type="EMBL" id="KN822210">
    <property type="protein sequence ID" value="KIM52461.1"/>
    <property type="molecule type" value="Genomic_DNA"/>
</dbReference>
<evidence type="ECO:0000313" key="2">
    <source>
        <dbReference type="EMBL" id="KIM52461.1"/>
    </source>
</evidence>
<protein>
    <submittedName>
        <fullName evidence="2">Uncharacterized protein</fullName>
    </submittedName>
</protein>
<name>A0A0C3D8K1_9AGAM</name>
<evidence type="ECO:0000256" key="1">
    <source>
        <dbReference type="SAM" id="MobiDB-lite"/>
    </source>
</evidence>
<organism evidence="2 3">
    <name type="scientific">Scleroderma citrinum Foug A</name>
    <dbReference type="NCBI Taxonomy" id="1036808"/>
    <lineage>
        <taxon>Eukaryota</taxon>
        <taxon>Fungi</taxon>
        <taxon>Dikarya</taxon>
        <taxon>Basidiomycota</taxon>
        <taxon>Agaricomycotina</taxon>
        <taxon>Agaricomycetes</taxon>
        <taxon>Agaricomycetidae</taxon>
        <taxon>Boletales</taxon>
        <taxon>Sclerodermatineae</taxon>
        <taxon>Sclerodermataceae</taxon>
        <taxon>Scleroderma</taxon>
    </lineage>
</organism>
<dbReference type="Proteomes" id="UP000053989">
    <property type="component" value="Unassembled WGS sequence"/>
</dbReference>
<dbReference type="InParanoid" id="A0A0C3D8K1"/>
<dbReference type="AlphaFoldDB" id="A0A0C3D8K1"/>
<keyword evidence="3" id="KW-1185">Reference proteome</keyword>
<feature type="region of interest" description="Disordered" evidence="1">
    <location>
        <begin position="1"/>
        <end position="25"/>
    </location>
</feature>
<dbReference type="HOGENOM" id="CLU_674661_0_0_1"/>
<accession>A0A0C3D8K1</accession>
<dbReference type="OrthoDB" id="2685361at2759"/>
<sequence length="408" mass="45351">MAPDRQLRKRAGTSGWPKSTRRKAIGPRPLKYFKDTSIVLPHTASREARLWAEVAYIVDEKLASGESTVTDVGVPDDDRVQIDFEQLINRVNQRGMDTRMGRKETRALDARNILQDTGADVGHLELRYHNGTPRQIETITVLPEARKKLAASVQRMRAYPDVTDLTVYQGTLALAKRHFLPEGSKPTTKAQLAEKNIEKYEKLLSLEKKHQATLFVIPSQSEVTAGPQDDQSMNEAQALVSGESEEASHSMATKDPEESLAELEQGEFNMSVSANAPITPTRALQPINWVHSTISGVANIWYNTPESLLRRTARNPCLTPSPVSQVEDVADDEPVDIDMPGRYEEDNNVGKLFQQNVTFEGLLAALGDLYTTTLEKVGKQCLPEIITVVLTIRRPGKPESRIMRCGGN</sequence>
<gene>
    <name evidence="2" type="ORF">SCLCIDRAFT_554747</name>
</gene>
<reference evidence="2 3" key="1">
    <citation type="submission" date="2014-04" db="EMBL/GenBank/DDBJ databases">
        <authorList>
            <consortium name="DOE Joint Genome Institute"/>
            <person name="Kuo A."/>
            <person name="Kohler A."/>
            <person name="Nagy L.G."/>
            <person name="Floudas D."/>
            <person name="Copeland A."/>
            <person name="Barry K.W."/>
            <person name="Cichocki N."/>
            <person name="Veneault-Fourrey C."/>
            <person name="LaButti K."/>
            <person name="Lindquist E.A."/>
            <person name="Lipzen A."/>
            <person name="Lundell T."/>
            <person name="Morin E."/>
            <person name="Murat C."/>
            <person name="Sun H."/>
            <person name="Tunlid A."/>
            <person name="Henrissat B."/>
            <person name="Grigoriev I.V."/>
            <person name="Hibbett D.S."/>
            <person name="Martin F."/>
            <person name="Nordberg H.P."/>
            <person name="Cantor M.N."/>
            <person name="Hua S.X."/>
        </authorList>
    </citation>
    <scope>NUCLEOTIDE SEQUENCE [LARGE SCALE GENOMIC DNA]</scope>
    <source>
        <strain evidence="2 3">Foug A</strain>
    </source>
</reference>